<dbReference type="InterPro" id="IPR000873">
    <property type="entry name" value="AMP-dep_synth/lig_dom"/>
</dbReference>
<feature type="region of interest" description="Disordered" evidence="3">
    <location>
        <begin position="554"/>
        <end position="578"/>
    </location>
</feature>
<sequence>MEQLDRPWLKSYDPDVPPTLDYDKIPLFKFLDRAARKWPQRKAIVFRNWSITYAKLKARTEVVAANLRAAGIRKGDRVALMLPNLPQTIIAFWGVLRAGAVGVMTNPLYMETEIIHQFNDAGVRCCITLDLLWPKLEKLRDSLPVERYFVTTIGEGLKFPLNVLYGLQARKNGSTPKVPYDGRTVFPFKALTKGRERFTNERVVADDTALLQYTGGTTGVAKGCILTHFNIGANMQQCQSMMHTLGKKQETFLGILPYFHIYGLTTCLAWPTSLGATLAPFPRYVPLDVLKGIHKLRPTVFPGAPALYISLLQQKDIDKYDLKSIEVCVSGSAPMPVEYMEQFLERSGTSITEGYGLTEASPVTHFNPLEGKSKNGSIGLPFPDTDAKIVDMEVGGEPLPPGKRGELVIRGPQVMKGYYNRPDATADVLRNGWLYTGDIATMDEEGYFYIVDRKKDLIISGGYNIYPREIDEVLHSHPKIKEAVSVGIPHEARGEIVKAYVVVQDGETLERCDVISFCREKLANYKVPRQVEFRTELPKTMVGKVLRRALREEEEAKAEAKRNRRAGKKAAEAEDTCE</sequence>
<reference evidence="6 7" key="1">
    <citation type="submission" date="2015-09" db="EMBL/GenBank/DDBJ databases">
        <title>Genome of Desulfovibrio dechloracetivorans BerOc1, a mercury methylating strain isolated from highly hydrocarbons and metals contaminated coastal sediments.</title>
        <authorList>
            <person name="Goni Urriza M."/>
            <person name="Gassie C."/>
            <person name="Bouchez O."/>
            <person name="Klopp C."/>
            <person name="Ranchou-Peyruse A."/>
            <person name="Remy G."/>
        </authorList>
    </citation>
    <scope>NUCLEOTIDE SEQUENCE [LARGE SCALE GENOMIC DNA]</scope>
    <source>
        <strain evidence="6 7">BerOc1</strain>
    </source>
</reference>
<evidence type="ECO:0000313" key="7">
    <source>
        <dbReference type="Proteomes" id="UP000181901"/>
    </source>
</evidence>
<dbReference type="AlphaFoldDB" id="A0A1J5MV63"/>
<dbReference type="EC" id="6.2.1.3" evidence="6"/>
<dbReference type="SUPFAM" id="SSF56801">
    <property type="entry name" value="Acetyl-CoA synthetase-like"/>
    <property type="match status" value="1"/>
</dbReference>
<dbReference type="Pfam" id="PF00501">
    <property type="entry name" value="AMP-binding"/>
    <property type="match status" value="1"/>
</dbReference>
<dbReference type="CDD" id="cd05936">
    <property type="entry name" value="FC-FACS_FadD_like"/>
    <property type="match status" value="1"/>
</dbReference>
<dbReference type="InterPro" id="IPR025110">
    <property type="entry name" value="AMP-bd_C"/>
</dbReference>
<dbReference type="Gene3D" id="3.30.300.30">
    <property type="match status" value="1"/>
</dbReference>
<feature type="domain" description="AMP-binding enzyme C-terminal" evidence="5">
    <location>
        <begin position="469"/>
        <end position="544"/>
    </location>
</feature>
<accession>A0A1J5MV63</accession>
<dbReference type="PROSITE" id="PS00455">
    <property type="entry name" value="AMP_BINDING"/>
    <property type="match status" value="1"/>
</dbReference>
<dbReference type="InterPro" id="IPR020845">
    <property type="entry name" value="AMP-binding_CS"/>
</dbReference>
<dbReference type="EMBL" id="LKAQ01000004">
    <property type="protein sequence ID" value="OIQ50486.1"/>
    <property type="molecule type" value="Genomic_DNA"/>
</dbReference>
<gene>
    <name evidence="6" type="primary">fadD</name>
    <name evidence="6" type="ORF">BerOc1_02424</name>
</gene>
<dbReference type="InterPro" id="IPR042099">
    <property type="entry name" value="ANL_N_sf"/>
</dbReference>
<dbReference type="FunFam" id="3.30.300.30:FF:000008">
    <property type="entry name" value="2,3-dihydroxybenzoate-AMP ligase"/>
    <property type="match status" value="1"/>
</dbReference>
<evidence type="ECO:0000259" key="5">
    <source>
        <dbReference type="Pfam" id="PF13193"/>
    </source>
</evidence>
<dbReference type="Pfam" id="PF13193">
    <property type="entry name" value="AMP-binding_C"/>
    <property type="match status" value="1"/>
</dbReference>
<name>A0A1J5MV63_9BACT</name>
<dbReference type="InterPro" id="IPR050237">
    <property type="entry name" value="ATP-dep_AMP-bd_enzyme"/>
</dbReference>
<evidence type="ECO:0000256" key="2">
    <source>
        <dbReference type="ARBA" id="ARBA00022598"/>
    </source>
</evidence>
<dbReference type="Proteomes" id="UP000181901">
    <property type="component" value="Unassembled WGS sequence"/>
</dbReference>
<evidence type="ECO:0000256" key="1">
    <source>
        <dbReference type="ARBA" id="ARBA00006432"/>
    </source>
</evidence>
<dbReference type="InterPro" id="IPR045851">
    <property type="entry name" value="AMP-bd_C_sf"/>
</dbReference>
<keyword evidence="2 6" id="KW-0436">Ligase</keyword>
<proteinExistence type="inferred from homology"/>
<dbReference type="GO" id="GO:0004467">
    <property type="term" value="F:long-chain fatty acid-CoA ligase activity"/>
    <property type="evidence" value="ECO:0007669"/>
    <property type="project" value="UniProtKB-EC"/>
</dbReference>
<protein>
    <submittedName>
        <fullName evidence="6">Long-chain-fatty-acid--CoA ligase</fullName>
        <ecNumber evidence="6">6.2.1.3</ecNumber>
    </submittedName>
</protein>
<dbReference type="PANTHER" id="PTHR43767">
    <property type="entry name" value="LONG-CHAIN-FATTY-ACID--COA LIGASE"/>
    <property type="match status" value="1"/>
</dbReference>
<evidence type="ECO:0000313" key="6">
    <source>
        <dbReference type="EMBL" id="OIQ50486.1"/>
    </source>
</evidence>
<dbReference type="OrthoDB" id="9801302at2"/>
<evidence type="ECO:0000259" key="4">
    <source>
        <dbReference type="Pfam" id="PF00501"/>
    </source>
</evidence>
<dbReference type="Gene3D" id="3.40.50.12780">
    <property type="entry name" value="N-terminal domain of ligase-like"/>
    <property type="match status" value="1"/>
</dbReference>
<keyword evidence="7" id="KW-1185">Reference proteome</keyword>
<evidence type="ECO:0000256" key="3">
    <source>
        <dbReference type="SAM" id="MobiDB-lite"/>
    </source>
</evidence>
<organism evidence="6 7">
    <name type="scientific">Pseudodesulfovibrio hydrargyri</name>
    <dbReference type="NCBI Taxonomy" id="2125990"/>
    <lineage>
        <taxon>Bacteria</taxon>
        <taxon>Pseudomonadati</taxon>
        <taxon>Thermodesulfobacteriota</taxon>
        <taxon>Desulfovibrionia</taxon>
        <taxon>Desulfovibrionales</taxon>
        <taxon>Desulfovibrionaceae</taxon>
    </lineage>
</organism>
<feature type="domain" description="AMP-dependent synthetase/ligase" evidence="4">
    <location>
        <begin position="31"/>
        <end position="419"/>
    </location>
</feature>
<dbReference type="PANTHER" id="PTHR43767:SF9">
    <property type="entry name" value="LONG-CHAIN-FATTY-ACID--COA LIGASE"/>
    <property type="match status" value="1"/>
</dbReference>
<comment type="caution">
    <text evidence="6">The sequence shown here is derived from an EMBL/GenBank/DDBJ whole genome shotgun (WGS) entry which is preliminary data.</text>
</comment>
<dbReference type="RefSeq" id="WP_071545922.1">
    <property type="nucleotide sequence ID" value="NZ_LKAQ01000004.1"/>
</dbReference>
<comment type="similarity">
    <text evidence="1">Belongs to the ATP-dependent AMP-binding enzyme family.</text>
</comment>